<dbReference type="Pfam" id="PF00172">
    <property type="entry name" value="Zn_clus"/>
    <property type="match status" value="1"/>
</dbReference>
<dbReference type="AlphaFoldDB" id="A0A2V1DP03"/>
<dbReference type="InterPro" id="IPR036864">
    <property type="entry name" value="Zn2-C6_fun-type_DNA-bd_sf"/>
</dbReference>
<proteinExistence type="predicted"/>
<dbReference type="SUPFAM" id="SSF57701">
    <property type="entry name" value="Zn2/Cys6 DNA-binding domain"/>
    <property type="match status" value="1"/>
</dbReference>
<dbReference type="InterPro" id="IPR053187">
    <property type="entry name" value="Notoamide_regulator"/>
</dbReference>
<dbReference type="EMBL" id="KZ805382">
    <property type="protein sequence ID" value="PVH99957.1"/>
    <property type="molecule type" value="Genomic_DNA"/>
</dbReference>
<keyword evidence="1" id="KW-0539">Nucleus</keyword>
<dbReference type="SMART" id="SM00066">
    <property type="entry name" value="GAL4"/>
    <property type="match status" value="1"/>
</dbReference>
<evidence type="ECO:0000256" key="1">
    <source>
        <dbReference type="ARBA" id="ARBA00023242"/>
    </source>
</evidence>
<keyword evidence="4" id="KW-1185">Reference proteome</keyword>
<evidence type="ECO:0000259" key="2">
    <source>
        <dbReference type="PROSITE" id="PS50048"/>
    </source>
</evidence>
<dbReference type="PANTHER" id="PTHR47256:SF1">
    <property type="entry name" value="ZN(II)2CYS6 TRANSCRIPTION FACTOR (EUROFUNG)"/>
    <property type="match status" value="1"/>
</dbReference>
<dbReference type="CDD" id="cd00067">
    <property type="entry name" value="GAL4"/>
    <property type="match status" value="1"/>
</dbReference>
<protein>
    <recommendedName>
        <fullName evidence="2">Zn(2)-C6 fungal-type domain-containing protein</fullName>
    </recommendedName>
</protein>
<dbReference type="InterPro" id="IPR001138">
    <property type="entry name" value="Zn2Cys6_DnaBD"/>
</dbReference>
<organism evidence="3 4">
    <name type="scientific">Periconia macrospinosa</name>
    <dbReference type="NCBI Taxonomy" id="97972"/>
    <lineage>
        <taxon>Eukaryota</taxon>
        <taxon>Fungi</taxon>
        <taxon>Dikarya</taxon>
        <taxon>Ascomycota</taxon>
        <taxon>Pezizomycotina</taxon>
        <taxon>Dothideomycetes</taxon>
        <taxon>Pleosporomycetidae</taxon>
        <taxon>Pleosporales</taxon>
        <taxon>Massarineae</taxon>
        <taxon>Periconiaceae</taxon>
        <taxon>Periconia</taxon>
    </lineage>
</organism>
<accession>A0A2V1DP03</accession>
<name>A0A2V1DP03_9PLEO</name>
<sequence>MQRQITEPPPKRQRIDNACEKCRARKTKCNGNRPKCASCITRATDCVYNETESRVLRRKYEDSRSRQTKYEELIDMLKNLPSSDAAELLRRLRTGEDVDSLVRQMQAGDLLIQLSVTPETRRRYEFPYLSNMPCSLIVSGNPYLKSIVFDRTWNETQPSKRITDDRLNKMWDSDAYSKPFHAATITEPALSDLDISKWTAVTSDNKLLRGLLSQYLLSSYNMFLPFPKDLFLQDLASGCTGYCSSLLVNVVLAAACSSYQPLLNRANFWMPESLLYKFLAESRMLWELESMGKACLTTIHALYTLATIINNNGIDKVGWKYMLQAITMSEELGIFHSSANVRCPKEKRARIWTAWSVWWFQVELGYYYFHQPPYLNRPPVDPLPDPTTEPEWYGETFLQYPQSGVLIPIHLGHNMKLKCDLNVIKSDIATELFASSRPSTLERARHYHNRLEEWYQKLPAPYTSKRIFTIPQFLIHLEYCHIIISIFESHTGATDIISTLDPAKSPMSIVSLAEAKFETVFRLYYLRHSFKAFDAHLMMYAMVLANRTVNLLKTTETASHVNRAELRSTLVLCGKALRDQADNFYLANLLCLALGGIIEPDDLQLLRTCVSLVSDIERPSLPQYALLNWPLPIAKIDEEPSKAVLANLVQQFEDIELATKGHSTSE</sequence>
<dbReference type="Proteomes" id="UP000244855">
    <property type="component" value="Unassembled WGS sequence"/>
</dbReference>
<dbReference type="OrthoDB" id="426882at2759"/>
<dbReference type="PROSITE" id="PS50048">
    <property type="entry name" value="ZN2_CY6_FUNGAL_2"/>
    <property type="match status" value="1"/>
</dbReference>
<gene>
    <name evidence="3" type="ORF">DM02DRAFT_528002</name>
</gene>
<dbReference type="PROSITE" id="PS00463">
    <property type="entry name" value="ZN2_CY6_FUNGAL_1"/>
    <property type="match status" value="1"/>
</dbReference>
<dbReference type="PANTHER" id="PTHR47256">
    <property type="entry name" value="ZN(II)2CYS6 TRANSCRIPTION FACTOR (EUROFUNG)-RELATED"/>
    <property type="match status" value="1"/>
</dbReference>
<evidence type="ECO:0000313" key="3">
    <source>
        <dbReference type="EMBL" id="PVH99957.1"/>
    </source>
</evidence>
<evidence type="ECO:0000313" key="4">
    <source>
        <dbReference type="Proteomes" id="UP000244855"/>
    </source>
</evidence>
<dbReference type="Gene3D" id="4.10.240.10">
    <property type="entry name" value="Zn(2)-C6 fungal-type DNA-binding domain"/>
    <property type="match status" value="1"/>
</dbReference>
<dbReference type="GO" id="GO:0000981">
    <property type="term" value="F:DNA-binding transcription factor activity, RNA polymerase II-specific"/>
    <property type="evidence" value="ECO:0007669"/>
    <property type="project" value="InterPro"/>
</dbReference>
<dbReference type="CDD" id="cd12148">
    <property type="entry name" value="fungal_TF_MHR"/>
    <property type="match status" value="1"/>
</dbReference>
<reference evidence="3 4" key="1">
    <citation type="journal article" date="2018" name="Sci. Rep.">
        <title>Comparative genomics provides insights into the lifestyle and reveals functional heterogeneity of dark septate endophytic fungi.</title>
        <authorList>
            <person name="Knapp D.G."/>
            <person name="Nemeth J.B."/>
            <person name="Barry K."/>
            <person name="Hainaut M."/>
            <person name="Henrissat B."/>
            <person name="Johnson J."/>
            <person name="Kuo A."/>
            <person name="Lim J.H.P."/>
            <person name="Lipzen A."/>
            <person name="Nolan M."/>
            <person name="Ohm R.A."/>
            <person name="Tamas L."/>
            <person name="Grigoriev I.V."/>
            <person name="Spatafora J.W."/>
            <person name="Nagy L.G."/>
            <person name="Kovacs G.M."/>
        </authorList>
    </citation>
    <scope>NUCLEOTIDE SEQUENCE [LARGE SCALE GENOMIC DNA]</scope>
    <source>
        <strain evidence="3 4">DSE2036</strain>
    </source>
</reference>
<feature type="domain" description="Zn(2)-C6 fungal-type" evidence="2">
    <location>
        <begin position="18"/>
        <end position="48"/>
    </location>
</feature>
<dbReference type="GO" id="GO:0008270">
    <property type="term" value="F:zinc ion binding"/>
    <property type="evidence" value="ECO:0007669"/>
    <property type="project" value="InterPro"/>
</dbReference>
<dbReference type="STRING" id="97972.A0A2V1DP03"/>